<dbReference type="NCBIfam" id="NF045898">
    <property type="entry name" value="ArgS_rel_codon"/>
    <property type="match status" value="1"/>
</dbReference>
<evidence type="ECO:0000259" key="7">
    <source>
        <dbReference type="SMART" id="SM01016"/>
    </source>
</evidence>
<evidence type="ECO:0000256" key="1">
    <source>
        <dbReference type="ARBA" id="ARBA00012837"/>
    </source>
</evidence>
<dbReference type="EC" id="6.1.1.19" evidence="1"/>
<keyword evidence="4" id="KW-0067">ATP-binding</keyword>
<dbReference type="Gene3D" id="1.10.730.10">
    <property type="entry name" value="Isoleucyl-tRNA Synthetase, Domain 1"/>
    <property type="match status" value="1"/>
</dbReference>
<feature type="domain" description="Arginyl tRNA synthetase N-terminal" evidence="7">
    <location>
        <begin position="4"/>
        <end position="92"/>
    </location>
</feature>
<comment type="catalytic activity">
    <reaction evidence="5">
        <text>tRNA(Arg) + L-arginine + ATP = L-arginyl-tRNA(Arg) + AMP + diphosphate</text>
        <dbReference type="Rhea" id="RHEA:20301"/>
        <dbReference type="Rhea" id="RHEA-COMP:9658"/>
        <dbReference type="Rhea" id="RHEA-COMP:9673"/>
        <dbReference type="ChEBI" id="CHEBI:30616"/>
        <dbReference type="ChEBI" id="CHEBI:32682"/>
        <dbReference type="ChEBI" id="CHEBI:33019"/>
        <dbReference type="ChEBI" id="CHEBI:78442"/>
        <dbReference type="ChEBI" id="CHEBI:78513"/>
        <dbReference type="ChEBI" id="CHEBI:456215"/>
        <dbReference type="EC" id="6.1.1.19"/>
    </reaction>
</comment>
<dbReference type="InterPro" id="IPR001278">
    <property type="entry name" value="Arg-tRNA-ligase"/>
</dbReference>
<dbReference type="Pfam" id="PF05746">
    <property type="entry name" value="DALR_1"/>
    <property type="match status" value="1"/>
</dbReference>
<evidence type="ECO:0000313" key="9">
    <source>
        <dbReference type="Proteomes" id="UP001198565"/>
    </source>
</evidence>
<dbReference type="RefSeq" id="WP_222981357.1">
    <property type="nucleotide sequence ID" value="NZ_JAINVZ010000027.1"/>
</dbReference>
<dbReference type="InterPro" id="IPR036695">
    <property type="entry name" value="Arg-tRNA-synth_N_sf"/>
</dbReference>
<evidence type="ECO:0000256" key="4">
    <source>
        <dbReference type="ARBA" id="ARBA00022840"/>
    </source>
</evidence>
<evidence type="ECO:0000256" key="2">
    <source>
        <dbReference type="ARBA" id="ARBA00022598"/>
    </source>
</evidence>
<dbReference type="SMART" id="SM00836">
    <property type="entry name" value="DALR_1"/>
    <property type="match status" value="1"/>
</dbReference>
<evidence type="ECO:0000256" key="5">
    <source>
        <dbReference type="ARBA" id="ARBA00049339"/>
    </source>
</evidence>
<dbReference type="EMBL" id="JAINVZ010000027">
    <property type="protein sequence ID" value="MBY8888642.1"/>
    <property type="molecule type" value="Genomic_DNA"/>
</dbReference>
<dbReference type="SUPFAM" id="SSF55190">
    <property type="entry name" value="Arginyl-tRNA synthetase (ArgRS), N-terminal 'additional' domain"/>
    <property type="match status" value="1"/>
</dbReference>
<evidence type="ECO:0000256" key="3">
    <source>
        <dbReference type="ARBA" id="ARBA00022741"/>
    </source>
</evidence>
<gene>
    <name evidence="8" type="ORF">K7472_27925</name>
</gene>
<dbReference type="PANTHER" id="PTHR11956:SF5">
    <property type="entry name" value="ARGININE--TRNA LIGASE, CYTOPLASMIC"/>
    <property type="match status" value="1"/>
</dbReference>
<organism evidence="8 9">
    <name type="scientific">Streptantibioticus parmotrematis</name>
    <dbReference type="NCBI Taxonomy" id="2873249"/>
    <lineage>
        <taxon>Bacteria</taxon>
        <taxon>Bacillati</taxon>
        <taxon>Actinomycetota</taxon>
        <taxon>Actinomycetes</taxon>
        <taxon>Kitasatosporales</taxon>
        <taxon>Streptomycetaceae</taxon>
        <taxon>Streptantibioticus</taxon>
    </lineage>
</organism>
<dbReference type="SMART" id="SM01016">
    <property type="entry name" value="Arg_tRNA_synt_N"/>
    <property type="match status" value="1"/>
</dbReference>
<dbReference type="InterPro" id="IPR005148">
    <property type="entry name" value="Arg-tRNA-synth_N"/>
</dbReference>
<dbReference type="Gene3D" id="3.30.1360.70">
    <property type="entry name" value="Arginyl tRNA synthetase N-terminal domain"/>
    <property type="match status" value="1"/>
</dbReference>
<dbReference type="InterPro" id="IPR008909">
    <property type="entry name" value="DALR_anticod-bd"/>
</dbReference>
<proteinExistence type="predicted"/>
<name>A0ABS7QZJ7_9ACTN</name>
<sequence length="320" mass="32914">MTPGDLSLAVRRAVRCAVDDGELGVAVPDRVDIARPRDAAEGDYAVSLPLRLAKAAGLKPLDVADALARRLTGAPGLARVAVAPPGFLNVTLDAAARAALLASVRAHPGPRATLGDLHLTPVHDGEPRAAAVADALTRMLRACGAHEGPPAPVRVRPAPTPLPALTADALRWALVRPPARDTPALDPAVLLSQRHANPLFRIQYAHARAHALLRGAAALGITPADGAPGHPAELALLAVLADHPRVVTAAARDRAPDRLARALESTADAFFDFHDACPALPFGDEKPSAAHRVRLALADAAAPVLAGGLALLGIGAPDHL</sequence>
<keyword evidence="9" id="KW-1185">Reference proteome</keyword>
<dbReference type="Proteomes" id="UP001198565">
    <property type="component" value="Unassembled WGS sequence"/>
</dbReference>
<comment type="caution">
    <text evidence="8">The sequence shown here is derived from an EMBL/GenBank/DDBJ whole genome shotgun (WGS) entry which is preliminary data.</text>
</comment>
<dbReference type="PANTHER" id="PTHR11956">
    <property type="entry name" value="ARGINYL-TRNA SYNTHETASE"/>
    <property type="match status" value="1"/>
</dbReference>
<evidence type="ECO:0000259" key="6">
    <source>
        <dbReference type="SMART" id="SM00836"/>
    </source>
</evidence>
<accession>A0ABS7QZJ7</accession>
<dbReference type="SUPFAM" id="SSF47323">
    <property type="entry name" value="Anticodon-binding domain of a subclass of class I aminoacyl-tRNA synthetases"/>
    <property type="match status" value="1"/>
</dbReference>
<keyword evidence="3" id="KW-0547">Nucleotide-binding</keyword>
<reference evidence="8 9" key="1">
    <citation type="submission" date="2021-08" db="EMBL/GenBank/DDBJ databases">
        <title>Streptomyces sp. PTM05 isolated from lichen.</title>
        <authorList>
            <person name="Somphong A."/>
            <person name="Phongsopitanun W."/>
            <person name="Tanasupawat S."/>
        </authorList>
    </citation>
    <scope>NUCLEOTIDE SEQUENCE [LARGE SCALE GENOMIC DNA]</scope>
    <source>
        <strain evidence="8 9">Ptm05</strain>
    </source>
</reference>
<dbReference type="Pfam" id="PF03485">
    <property type="entry name" value="Arg_tRNA_synt_N"/>
    <property type="match status" value="1"/>
</dbReference>
<evidence type="ECO:0000313" key="8">
    <source>
        <dbReference type="EMBL" id="MBY8888642.1"/>
    </source>
</evidence>
<keyword evidence="2" id="KW-0436">Ligase</keyword>
<protein>
    <recommendedName>
        <fullName evidence="1">arginine--tRNA ligase</fullName>
        <ecNumber evidence="1">6.1.1.19</ecNumber>
    </recommendedName>
</protein>
<feature type="domain" description="DALR anticodon binding" evidence="6">
    <location>
        <begin position="202"/>
        <end position="320"/>
    </location>
</feature>
<dbReference type="InterPro" id="IPR009080">
    <property type="entry name" value="tRNAsynth_Ia_anticodon-bd"/>
</dbReference>